<dbReference type="Proteomes" id="UP000255224">
    <property type="component" value="Unassembled WGS sequence"/>
</dbReference>
<keyword evidence="5" id="KW-1185">Reference proteome</keyword>
<dbReference type="Proteomes" id="UP000273270">
    <property type="component" value="Chromosome"/>
</dbReference>
<sequence>MKKYKWMIIAANLVILLVYFNYTVVKKEALLKEGQLVLLQLAPVDPRSLMQGDYMNLRYSLSENINTKYLPKRGYCVVRIDSKGIAERVRFQEKTTPLNKDEYLIKYTAPNEWNINIGAESFFFQEGQAQKYEKAKYGGVKIDKNGNSLLVGLYNEQLNNIQ</sequence>
<dbReference type="Pfam" id="PF14345">
    <property type="entry name" value="GDYXXLXY"/>
    <property type="match status" value="1"/>
</dbReference>
<gene>
    <name evidence="2" type="ORF">EG346_09930</name>
    <name evidence="3" type="ORF">NCTC13533_00365</name>
</gene>
<reference evidence="2" key="3">
    <citation type="submission" date="2018-11" db="EMBL/GenBank/DDBJ databases">
        <title>Proposal to divide the Flavobacteriaceae and reorganize its genera based on Amino Acid Identity values calculated from whole genome sequences.</title>
        <authorList>
            <person name="Nicholson A.C."/>
            <person name="Gulvik C.A."/>
            <person name="Whitney A.M."/>
            <person name="Humrighouse B.W."/>
            <person name="Bell M."/>
            <person name="Holmes B."/>
            <person name="Steigerwalt A."/>
            <person name="Villarma A."/>
            <person name="Sheth M."/>
            <person name="Batra D."/>
            <person name="Pryor J."/>
            <person name="Bernardet J.-F."/>
            <person name="Hugo C."/>
            <person name="Kampfer P."/>
            <person name="Newman J."/>
            <person name="Mcquiston J.R."/>
        </authorList>
    </citation>
    <scope>NUCLEOTIDE SEQUENCE [LARGE SCALE GENOMIC DNA]</scope>
    <source>
        <strain evidence="2">G0188</strain>
    </source>
</reference>
<evidence type="ECO:0000256" key="1">
    <source>
        <dbReference type="SAM" id="Phobius"/>
    </source>
</evidence>
<dbReference type="RefSeq" id="WP_123878326.1">
    <property type="nucleotide sequence ID" value="NZ_CP033920.1"/>
</dbReference>
<accession>A0A3G6N602</accession>
<proteinExistence type="predicted"/>
<dbReference type="EMBL" id="UFVQ01000003">
    <property type="protein sequence ID" value="STC92458.1"/>
    <property type="molecule type" value="Genomic_DNA"/>
</dbReference>
<feature type="transmembrane region" description="Helical" evidence="1">
    <location>
        <begin position="6"/>
        <end position="25"/>
    </location>
</feature>
<dbReference type="KEGG" id="ccau:EG346_09930"/>
<evidence type="ECO:0000313" key="4">
    <source>
        <dbReference type="Proteomes" id="UP000255224"/>
    </source>
</evidence>
<reference evidence="3 4" key="1">
    <citation type="submission" date="2018-06" db="EMBL/GenBank/DDBJ databases">
        <authorList>
            <consortium name="Pathogen Informatics"/>
            <person name="Doyle S."/>
        </authorList>
    </citation>
    <scope>NUCLEOTIDE SEQUENCE [LARGE SCALE GENOMIC DNA]</scope>
    <source>
        <strain evidence="3 4">NCTC13533</strain>
    </source>
</reference>
<name>A0A376DNK3_CHRCU</name>
<dbReference type="OrthoDB" id="4868247at2"/>
<dbReference type="STRING" id="297244.SAMN05421639_104515"/>
<evidence type="ECO:0000313" key="2">
    <source>
        <dbReference type="EMBL" id="AZA48482.1"/>
    </source>
</evidence>
<keyword evidence="1" id="KW-1133">Transmembrane helix</keyword>
<keyword evidence="1" id="KW-0472">Membrane</keyword>
<evidence type="ECO:0000313" key="3">
    <source>
        <dbReference type="EMBL" id="STC92458.1"/>
    </source>
</evidence>
<dbReference type="InterPro" id="IPR025833">
    <property type="entry name" value="GDYXXLXY"/>
</dbReference>
<dbReference type="EMBL" id="CP033920">
    <property type="protein sequence ID" value="AZA48482.1"/>
    <property type="molecule type" value="Genomic_DNA"/>
</dbReference>
<reference evidence="5" key="2">
    <citation type="submission" date="2018-11" db="EMBL/GenBank/DDBJ databases">
        <title>Proposal to divide the Flavobacteriaceae and reorganize its genera based on Amino Acid Identity values calculated from whole genome sequences.</title>
        <authorList>
            <person name="Nicholson A.C."/>
            <person name="Gulvik C.A."/>
            <person name="Whitney A.M."/>
            <person name="Humrighouse B.W."/>
            <person name="Bell M."/>
            <person name="Holmes B."/>
            <person name="Steigerwalt A.G."/>
            <person name="Villarma A."/>
            <person name="Sheth M."/>
            <person name="Batra D."/>
            <person name="Pryor J."/>
            <person name="Bernardet J.-F."/>
            <person name="Hugo C."/>
            <person name="Kampfer P."/>
            <person name="Newman J."/>
            <person name="McQuiston J.R."/>
        </authorList>
    </citation>
    <scope>NUCLEOTIDE SEQUENCE [LARGE SCALE GENOMIC DNA]</scope>
    <source>
        <strain evidence="5">G0188</strain>
    </source>
</reference>
<evidence type="ECO:0000313" key="5">
    <source>
        <dbReference type="Proteomes" id="UP000273270"/>
    </source>
</evidence>
<accession>A0A376DNK3</accession>
<keyword evidence="1" id="KW-0812">Transmembrane</keyword>
<protein>
    <submittedName>
        <fullName evidence="3">Uncharacterized membrane-anchored protein</fullName>
    </submittedName>
</protein>
<organism evidence="3 4">
    <name type="scientific">Chryseobacterium carnipullorum</name>
    <dbReference type="NCBI Taxonomy" id="1124835"/>
    <lineage>
        <taxon>Bacteria</taxon>
        <taxon>Pseudomonadati</taxon>
        <taxon>Bacteroidota</taxon>
        <taxon>Flavobacteriia</taxon>
        <taxon>Flavobacteriales</taxon>
        <taxon>Weeksellaceae</taxon>
        <taxon>Chryseobacterium group</taxon>
        <taxon>Chryseobacterium</taxon>
    </lineage>
</organism>
<dbReference type="AlphaFoldDB" id="A0A376DNK3"/>